<dbReference type="EMBL" id="WIGO01000221">
    <property type="protein sequence ID" value="KAF6823074.1"/>
    <property type="molecule type" value="Genomic_DNA"/>
</dbReference>
<evidence type="ECO:0000313" key="2">
    <source>
        <dbReference type="Proteomes" id="UP000654918"/>
    </source>
</evidence>
<evidence type="ECO:0000313" key="1">
    <source>
        <dbReference type="EMBL" id="KAF6823074.1"/>
    </source>
</evidence>
<protein>
    <submittedName>
        <fullName evidence="1">Uncharacterized protein</fullName>
    </submittedName>
</protein>
<sequence length="84" mass="9583">MFTSTLTIVQLDGVVVIDFESYLKYQTANTPLLGDLHRYMGITECGCNECRQSFQEVYKSAWNKKTKDKKLSSEQLLMLPPSSL</sequence>
<organism evidence="1 2">
    <name type="scientific">Colletotrichum plurivorum</name>
    <dbReference type="NCBI Taxonomy" id="2175906"/>
    <lineage>
        <taxon>Eukaryota</taxon>
        <taxon>Fungi</taxon>
        <taxon>Dikarya</taxon>
        <taxon>Ascomycota</taxon>
        <taxon>Pezizomycotina</taxon>
        <taxon>Sordariomycetes</taxon>
        <taxon>Hypocreomycetidae</taxon>
        <taxon>Glomerellales</taxon>
        <taxon>Glomerellaceae</taxon>
        <taxon>Colletotrichum</taxon>
        <taxon>Colletotrichum orchidearum species complex</taxon>
    </lineage>
</organism>
<keyword evidence="2" id="KW-1185">Reference proteome</keyword>
<gene>
    <name evidence="1" type="ORF">CPLU01_11637</name>
</gene>
<proteinExistence type="predicted"/>
<dbReference type="Proteomes" id="UP000654918">
    <property type="component" value="Unassembled WGS sequence"/>
</dbReference>
<accession>A0A8H6K0X1</accession>
<comment type="caution">
    <text evidence="1">The sequence shown here is derived from an EMBL/GenBank/DDBJ whole genome shotgun (WGS) entry which is preliminary data.</text>
</comment>
<reference evidence="1" key="1">
    <citation type="journal article" date="2020" name="Phytopathology">
        <title>Genome Sequence Resources of Colletotrichum truncatum, C. plurivorum, C. musicola, and C. sojae: Four Species Pathogenic to Soybean (Glycine max).</title>
        <authorList>
            <person name="Rogerio F."/>
            <person name="Boufleur T.R."/>
            <person name="Ciampi-Guillardi M."/>
            <person name="Sukno S.A."/>
            <person name="Thon M.R."/>
            <person name="Massola Junior N.S."/>
            <person name="Baroncelli R."/>
        </authorList>
    </citation>
    <scope>NUCLEOTIDE SEQUENCE</scope>
    <source>
        <strain evidence="1">LFN00145</strain>
    </source>
</reference>
<name>A0A8H6K0X1_9PEZI</name>
<dbReference type="AlphaFoldDB" id="A0A8H6K0X1"/>